<dbReference type="EMBL" id="GG677981">
    <property type="protein sequence ID" value="EER09905.1"/>
    <property type="molecule type" value="Genomic_DNA"/>
</dbReference>
<feature type="compositionally biased region" description="Basic and acidic residues" evidence="1">
    <location>
        <begin position="11"/>
        <end position="41"/>
    </location>
</feature>
<feature type="non-terminal residue" evidence="2">
    <location>
        <position position="1"/>
    </location>
</feature>
<name>C5L047_PERM5</name>
<dbReference type="InParanoid" id="C5L047"/>
<dbReference type="Proteomes" id="UP000007800">
    <property type="component" value="Unassembled WGS sequence"/>
</dbReference>
<dbReference type="GeneID" id="9038014"/>
<evidence type="ECO:0000256" key="1">
    <source>
        <dbReference type="SAM" id="MobiDB-lite"/>
    </source>
</evidence>
<reference evidence="2 3" key="1">
    <citation type="submission" date="2008-07" db="EMBL/GenBank/DDBJ databases">
        <authorList>
            <person name="El-Sayed N."/>
            <person name="Caler E."/>
            <person name="Inman J."/>
            <person name="Amedeo P."/>
            <person name="Hass B."/>
            <person name="Wortman J."/>
        </authorList>
    </citation>
    <scope>NUCLEOTIDE SEQUENCE [LARGE SCALE GENOMIC DNA]</scope>
    <source>
        <strain evidence="3">ATCC 50983 / TXsc</strain>
    </source>
</reference>
<proteinExistence type="predicted"/>
<evidence type="ECO:0000313" key="3">
    <source>
        <dbReference type="Proteomes" id="UP000007800"/>
    </source>
</evidence>
<accession>C5L047</accession>
<dbReference type="RefSeq" id="XP_002778110.1">
    <property type="nucleotide sequence ID" value="XM_002778064.1"/>
</dbReference>
<evidence type="ECO:0000313" key="2">
    <source>
        <dbReference type="EMBL" id="EER09905.1"/>
    </source>
</evidence>
<sequence>RTASGQSGSDHSVHSDREAAHRPRLQDRGPDPAVRDLEPRRGPRARPYLPEYE</sequence>
<gene>
    <name evidence="2" type="ORF">Pmar_PMAR018549</name>
</gene>
<feature type="compositionally biased region" description="Polar residues" evidence="1">
    <location>
        <begin position="1"/>
        <end position="10"/>
    </location>
</feature>
<feature type="region of interest" description="Disordered" evidence="1">
    <location>
        <begin position="1"/>
        <end position="53"/>
    </location>
</feature>
<dbReference type="AlphaFoldDB" id="C5L047"/>
<organism evidence="3">
    <name type="scientific">Perkinsus marinus (strain ATCC 50983 / TXsc)</name>
    <dbReference type="NCBI Taxonomy" id="423536"/>
    <lineage>
        <taxon>Eukaryota</taxon>
        <taxon>Sar</taxon>
        <taxon>Alveolata</taxon>
        <taxon>Perkinsozoa</taxon>
        <taxon>Perkinsea</taxon>
        <taxon>Perkinsida</taxon>
        <taxon>Perkinsidae</taxon>
        <taxon>Perkinsus</taxon>
    </lineage>
</organism>
<keyword evidence="3" id="KW-1185">Reference proteome</keyword>
<protein>
    <submittedName>
        <fullName evidence="2">Uncharacterized protein</fullName>
    </submittedName>
</protein>
<feature type="non-terminal residue" evidence="2">
    <location>
        <position position="53"/>
    </location>
</feature>